<dbReference type="CDD" id="cd00561">
    <property type="entry name" value="CobA_ACA"/>
    <property type="match status" value="1"/>
</dbReference>
<dbReference type="EC" id="2.5.1.17" evidence="1"/>
<dbReference type="NCBIfam" id="NF004637">
    <property type="entry name" value="PRK05986.1"/>
    <property type="match status" value="1"/>
</dbReference>
<dbReference type="NCBIfam" id="TIGR00708">
    <property type="entry name" value="cobA"/>
    <property type="match status" value="1"/>
</dbReference>
<accession>A0AB35H8J4</accession>
<comment type="caution">
    <text evidence="1">The sequence shown here is derived from an EMBL/GenBank/DDBJ whole genome shotgun (WGS) entry which is preliminary data.</text>
</comment>
<dbReference type="InterPro" id="IPR003724">
    <property type="entry name" value="CblAdoTrfase_CobA"/>
</dbReference>
<dbReference type="GO" id="GO:0009236">
    <property type="term" value="P:cobalamin biosynthetic process"/>
    <property type="evidence" value="ECO:0007669"/>
    <property type="project" value="InterPro"/>
</dbReference>
<dbReference type="SUPFAM" id="SSF52540">
    <property type="entry name" value="P-loop containing nucleoside triphosphate hydrolases"/>
    <property type="match status" value="1"/>
</dbReference>
<reference evidence="1" key="1">
    <citation type="submission" date="2021-10" db="EMBL/GenBank/DDBJ databases">
        <title>Collection of gut derived symbiotic bacterial strains cultured from healthy donors.</title>
        <authorList>
            <person name="Lin H."/>
            <person name="Littmann E."/>
            <person name="Kohout C."/>
            <person name="Pamer E.G."/>
        </authorList>
    </citation>
    <scope>NUCLEOTIDE SEQUENCE</scope>
    <source>
        <strain evidence="1">DFI.4.35</strain>
    </source>
</reference>
<dbReference type="GO" id="GO:0005524">
    <property type="term" value="F:ATP binding"/>
    <property type="evidence" value="ECO:0007669"/>
    <property type="project" value="InterPro"/>
</dbReference>
<dbReference type="InterPro" id="IPR027417">
    <property type="entry name" value="P-loop_NTPase"/>
</dbReference>
<organism evidence="1 2">
    <name type="scientific">Veillonella nakazawae</name>
    <dbReference type="NCBI Taxonomy" id="2682456"/>
    <lineage>
        <taxon>Bacteria</taxon>
        <taxon>Bacillati</taxon>
        <taxon>Bacillota</taxon>
        <taxon>Negativicutes</taxon>
        <taxon>Veillonellales</taxon>
        <taxon>Veillonellaceae</taxon>
        <taxon>Veillonella</taxon>
    </lineage>
</organism>
<name>A0AB35H8J4_9FIRM</name>
<dbReference type="PANTHER" id="PTHR46638:SF1">
    <property type="entry name" value="CORRINOID ADENOSYLTRANSFERASE"/>
    <property type="match status" value="1"/>
</dbReference>
<dbReference type="Proteomes" id="UP001198010">
    <property type="component" value="Unassembled WGS sequence"/>
</dbReference>
<dbReference type="PANTHER" id="PTHR46638">
    <property type="entry name" value="CORRINOID ADENOSYLTRANSFERASE"/>
    <property type="match status" value="1"/>
</dbReference>
<evidence type="ECO:0000313" key="1">
    <source>
        <dbReference type="EMBL" id="MCB8604755.1"/>
    </source>
</evidence>
<protein>
    <submittedName>
        <fullName evidence="1">Cob(I)yrinic acid a,c-diamide adenosyltransferase</fullName>
        <ecNumber evidence="1">2.5.1.17</ecNumber>
    </submittedName>
</protein>
<keyword evidence="1" id="KW-0808">Transferase</keyword>
<dbReference type="GO" id="GO:0008817">
    <property type="term" value="F:corrinoid adenosyltransferase activity"/>
    <property type="evidence" value="ECO:0007669"/>
    <property type="project" value="UniProtKB-EC"/>
</dbReference>
<dbReference type="Gene3D" id="3.40.50.300">
    <property type="entry name" value="P-loop containing nucleotide triphosphate hydrolases"/>
    <property type="match status" value="1"/>
</dbReference>
<dbReference type="EMBL" id="JAJDLA010000001">
    <property type="protein sequence ID" value="MCB8604755.1"/>
    <property type="molecule type" value="Genomic_DNA"/>
</dbReference>
<dbReference type="Pfam" id="PF02572">
    <property type="entry name" value="CobA_CobO_BtuR"/>
    <property type="match status" value="1"/>
</dbReference>
<dbReference type="AlphaFoldDB" id="A0AB35H8J4"/>
<dbReference type="RefSeq" id="WP_024065941.1">
    <property type="nucleotide sequence ID" value="NZ_JAJDLA010000001.1"/>
</dbReference>
<proteinExistence type="predicted"/>
<dbReference type="PIRSF" id="PIRSF015617">
    <property type="entry name" value="Adensltrnsf_CobA"/>
    <property type="match status" value="1"/>
</dbReference>
<sequence>MSERGLILVNTGNGKGKTTAALGVALRAVGQGFKVLILQFIKSGNGYGELAGLAKLGDQVEIRSMGKGFIYYKRDEVGEAELARHKAAAQEAWHTLVEEVNSDRWDLIIMDEINNAINYDLIDVNSVVDMLKHKPERLHVILTGRYAKPEIIDVADTVTEMKVVKHAYEKGIKAAKGIEF</sequence>
<evidence type="ECO:0000313" key="2">
    <source>
        <dbReference type="Proteomes" id="UP001198010"/>
    </source>
</evidence>
<gene>
    <name evidence="1" type="primary">cobO</name>
    <name evidence="1" type="ORF">LJD63_00575</name>
</gene>